<accession>A0A179UR17</accession>
<dbReference type="InterPro" id="IPR017871">
    <property type="entry name" value="ABC_transporter-like_CS"/>
</dbReference>
<comment type="subcellular location">
    <subcellularLocation>
        <location evidence="1">Membrane</location>
        <topology evidence="1">Multi-pass membrane protein</topology>
    </subcellularLocation>
</comment>
<dbReference type="InterPro" id="IPR039421">
    <property type="entry name" value="Type_1_exporter"/>
</dbReference>
<evidence type="ECO:0000256" key="10">
    <source>
        <dbReference type="SAM" id="MobiDB-lite"/>
    </source>
</evidence>
<feature type="region of interest" description="Disordered" evidence="10">
    <location>
        <begin position="969"/>
        <end position="1008"/>
    </location>
</feature>
<evidence type="ECO:0000313" key="15">
    <source>
        <dbReference type="Proteomes" id="UP000002038"/>
    </source>
</evidence>
<feature type="domain" description="ABC transmembrane type-1" evidence="13">
    <location>
        <begin position="284"/>
        <end position="567"/>
    </location>
</feature>
<dbReference type="GO" id="GO:0005524">
    <property type="term" value="F:ATP binding"/>
    <property type="evidence" value="ECO:0007669"/>
    <property type="project" value="UniProtKB-KW"/>
</dbReference>
<dbReference type="GO" id="GO:0016887">
    <property type="term" value="F:ATP hydrolysis activity"/>
    <property type="evidence" value="ECO:0007669"/>
    <property type="project" value="InterPro"/>
</dbReference>
<dbReference type="VEuPathDB" id="FungiDB:BDBG_06368"/>
<feature type="domain" description="ABC transporter" evidence="12">
    <location>
        <begin position="601"/>
        <end position="835"/>
    </location>
</feature>
<keyword evidence="4 11" id="KW-0812">Transmembrane</keyword>
<dbReference type="RefSeq" id="XP_031579389.1">
    <property type="nucleotide sequence ID" value="XM_031722583.1"/>
</dbReference>
<evidence type="ECO:0000256" key="1">
    <source>
        <dbReference type="ARBA" id="ARBA00004141"/>
    </source>
</evidence>
<evidence type="ECO:0000256" key="7">
    <source>
        <dbReference type="ARBA" id="ARBA00022989"/>
    </source>
</evidence>
<dbReference type="CDD" id="cd18583">
    <property type="entry name" value="ABC_6TM_HMT1"/>
    <property type="match status" value="1"/>
</dbReference>
<dbReference type="PROSITE" id="PS50893">
    <property type="entry name" value="ABC_TRANSPORTER_2"/>
    <property type="match status" value="1"/>
</dbReference>
<feature type="transmembrane region" description="Helical" evidence="11">
    <location>
        <begin position="26"/>
        <end position="45"/>
    </location>
</feature>
<dbReference type="PROSITE" id="PS50929">
    <property type="entry name" value="ABC_TM1F"/>
    <property type="match status" value="1"/>
</dbReference>
<comment type="similarity">
    <text evidence="2">Belongs to the ABC transporter superfamily. ABCB family. Multidrug resistance exporter (TC 3.A.1.201) subfamily.</text>
</comment>
<comment type="similarity">
    <text evidence="9">Belongs to the ABC transporter superfamily. ABCB family. Heavy Metal importer (TC 3.A.1.210) subfamily.</text>
</comment>
<gene>
    <name evidence="14" type="ORF">BDBG_06368</name>
</gene>
<dbReference type="InterPro" id="IPR003593">
    <property type="entry name" value="AAA+_ATPase"/>
</dbReference>
<dbReference type="OrthoDB" id="6500128at2759"/>
<feature type="region of interest" description="Disordered" evidence="10">
    <location>
        <begin position="1042"/>
        <end position="1122"/>
    </location>
</feature>
<dbReference type="SMART" id="SM00382">
    <property type="entry name" value="AAA"/>
    <property type="match status" value="1"/>
</dbReference>
<feature type="region of interest" description="Disordered" evidence="10">
    <location>
        <begin position="206"/>
        <end position="245"/>
    </location>
</feature>
<dbReference type="InterPro" id="IPR003439">
    <property type="entry name" value="ABC_transporter-like_ATP-bd"/>
</dbReference>
<dbReference type="Pfam" id="PF00005">
    <property type="entry name" value="ABC_tran"/>
    <property type="match status" value="1"/>
</dbReference>
<dbReference type="EMBL" id="GG657460">
    <property type="protein sequence ID" value="OAT10545.1"/>
    <property type="molecule type" value="Genomic_DNA"/>
</dbReference>
<evidence type="ECO:0000259" key="12">
    <source>
        <dbReference type="PROSITE" id="PS50893"/>
    </source>
</evidence>
<evidence type="ECO:0000256" key="8">
    <source>
        <dbReference type="ARBA" id="ARBA00023136"/>
    </source>
</evidence>
<keyword evidence="8 11" id="KW-0472">Membrane</keyword>
<dbReference type="Proteomes" id="UP000002038">
    <property type="component" value="Unassembled WGS sequence"/>
</dbReference>
<feature type="compositionally biased region" description="Basic and acidic residues" evidence="10">
    <location>
        <begin position="236"/>
        <end position="245"/>
    </location>
</feature>
<feature type="transmembrane region" description="Helical" evidence="11">
    <location>
        <begin position="398"/>
        <end position="419"/>
    </location>
</feature>
<dbReference type="FunFam" id="3.40.50.300:FF:000287">
    <property type="entry name" value="Multidrug ABC transporter ATP-binding protein"/>
    <property type="match status" value="1"/>
</dbReference>
<feature type="transmembrane region" description="Helical" evidence="11">
    <location>
        <begin position="514"/>
        <end position="532"/>
    </location>
</feature>
<dbReference type="PANTHER" id="PTHR24221">
    <property type="entry name" value="ATP-BINDING CASSETTE SUB-FAMILY B"/>
    <property type="match status" value="1"/>
</dbReference>
<feature type="transmembrane region" description="Helical" evidence="11">
    <location>
        <begin position="425"/>
        <end position="443"/>
    </location>
</feature>
<keyword evidence="6" id="KW-0067">ATP-binding</keyword>
<organism evidence="14 15">
    <name type="scientific">Blastomyces gilchristii (strain SLH14081)</name>
    <name type="common">Blastomyces dermatitidis</name>
    <dbReference type="NCBI Taxonomy" id="559298"/>
    <lineage>
        <taxon>Eukaryota</taxon>
        <taxon>Fungi</taxon>
        <taxon>Dikarya</taxon>
        <taxon>Ascomycota</taxon>
        <taxon>Pezizomycotina</taxon>
        <taxon>Eurotiomycetes</taxon>
        <taxon>Eurotiomycetidae</taxon>
        <taxon>Onygenales</taxon>
        <taxon>Ajellomycetaceae</taxon>
        <taxon>Blastomyces</taxon>
    </lineage>
</organism>
<feature type="transmembrane region" description="Helical" evidence="11">
    <location>
        <begin position="164"/>
        <end position="182"/>
    </location>
</feature>
<evidence type="ECO:0000256" key="9">
    <source>
        <dbReference type="ARBA" id="ARBA00024363"/>
    </source>
</evidence>
<evidence type="ECO:0000256" key="3">
    <source>
        <dbReference type="ARBA" id="ARBA00022448"/>
    </source>
</evidence>
<dbReference type="SUPFAM" id="SSF90123">
    <property type="entry name" value="ABC transporter transmembrane region"/>
    <property type="match status" value="1"/>
</dbReference>
<feature type="compositionally biased region" description="Polar residues" evidence="10">
    <location>
        <begin position="1111"/>
        <end position="1122"/>
    </location>
</feature>
<sequence length="1122" mass="124465">MPSRNIASITMELQVEHGLELRAVRLLHSFLPIIAAIYYFVASFVKSIPSSKKRKPAVQQPKRLRLTLGCIMLLVLATYLGDSMVLISASVSKTVVSPPQDSIIFALASSLFWFSTILAYIDSKTLPGYPLYGSWLLYFVFELVLLFLYLRLDFPRTKLSSATAISQAIRLSILVSLPCIIFSSRLCTAKRVGDDEENTPLLRDSANEIQGDGTENPYGSCNSQSASTETAGSQKSKIDPKRNNQGKVDLERKEVNLWAFITNLRAIVPFYWPSRKPKLQLRYLGVGVCMVLQRIMNIVLPLQIGLITNILSKNNGIFPWKELSLFVALRFLDSSCGLPAITKFLWIPLEEYSYENLSSAAYNQIMTLSSDYHDSKSSMHLYQLVARGQSVNNMVRKLCFTIGPMVIDLALAVSVLYYLFDAYMALDVAAISVLFMWTSSKIFDTQAKKRREFVANMTKEFTHLGETTTNWYTVSYFNRISYEKSRYSSRISDQLASRRQHTLWVHMQESVQSLLLLLGLSIACFMAVYQVIKGTKPIGNFIMLLSYWAQLSGPLQLVASGFGSLAMDMIDMEELLELLEQKPTVTNCANAKPMCLDRGDIEFVDVNFSYDGKRKVLKNVNFKVKAGQTAALVGQTGSGKTTILQMLNRFYDPTSGSVKIGGQDISKATLESLRSNIGVVPQNPALFNDTIMDNIRYARLGATDEEIIEACKDVALHDRILTFTDGYRTKVGERGQKLSGGELQRVAIARAIIKNPKIVLLDEATSSVDSETEAHVQESLNCLRAGRTTFIVAHRLSSVIHADKIMVVEDGQIVEEGNHTDLLNQKGHYYRLWTFQGGCGIPMQRGAEFPIDALDSRGSPLVRDDSDAAAISPEATASSGNWGDQPLDMIHEQVLGPLSQTNPNCSSGVSTRNPISKKIWKPDAPEFVPRAYQASVARALPVTHPQPTSITHNFSNNGHINGETYRPSNVGGKGNGDGDLFSASKENVPPVVNDPELDSMEGGDKGVKSLSTKMTMTLGQGGDRQETAEAISGSVVVLQRDFQRRREMTKSEPTDIGKNTSQTVDGSNPLLDLETAVPPTQHKSQSRATNQRRRRRYHNWSNNENRRQEANKANTRGTGSSS</sequence>
<dbReference type="KEGG" id="bgh:BDBG_06368"/>
<keyword evidence="15" id="KW-1185">Reference proteome</keyword>
<dbReference type="InterPro" id="IPR027417">
    <property type="entry name" value="P-loop_NTPase"/>
</dbReference>
<dbReference type="Gene3D" id="1.20.1560.10">
    <property type="entry name" value="ABC transporter type 1, transmembrane domain"/>
    <property type="match status" value="1"/>
</dbReference>
<keyword evidence="3" id="KW-0813">Transport</keyword>
<proteinExistence type="inferred from homology"/>
<feature type="transmembrane region" description="Helical" evidence="11">
    <location>
        <begin position="103"/>
        <end position="121"/>
    </location>
</feature>
<dbReference type="PROSITE" id="PS00211">
    <property type="entry name" value="ABC_TRANSPORTER_1"/>
    <property type="match status" value="1"/>
</dbReference>
<protein>
    <submittedName>
        <fullName evidence="14">ABC transporter</fullName>
    </submittedName>
</protein>
<dbReference type="SUPFAM" id="SSF52540">
    <property type="entry name" value="P-loop containing nucleoside triphosphate hydrolases"/>
    <property type="match status" value="1"/>
</dbReference>
<evidence type="ECO:0000256" key="2">
    <source>
        <dbReference type="ARBA" id="ARBA00007577"/>
    </source>
</evidence>
<evidence type="ECO:0000259" key="13">
    <source>
        <dbReference type="PROSITE" id="PS50929"/>
    </source>
</evidence>
<evidence type="ECO:0000256" key="6">
    <source>
        <dbReference type="ARBA" id="ARBA00022840"/>
    </source>
</evidence>
<feature type="compositionally biased region" description="Basic and acidic residues" evidence="10">
    <location>
        <begin position="1042"/>
        <end position="1055"/>
    </location>
</feature>
<dbReference type="InterPro" id="IPR011527">
    <property type="entry name" value="ABC1_TM_dom"/>
</dbReference>
<evidence type="ECO:0000256" key="11">
    <source>
        <dbReference type="SAM" id="Phobius"/>
    </source>
</evidence>
<dbReference type="Gene3D" id="3.40.50.300">
    <property type="entry name" value="P-loop containing nucleotide triphosphate hydrolases"/>
    <property type="match status" value="1"/>
</dbReference>
<feature type="transmembrane region" description="Helical" evidence="11">
    <location>
        <begin position="66"/>
        <end position="91"/>
    </location>
</feature>
<evidence type="ECO:0000313" key="14">
    <source>
        <dbReference type="EMBL" id="OAT10545.1"/>
    </source>
</evidence>
<dbReference type="InterPro" id="IPR036640">
    <property type="entry name" value="ABC1_TM_sf"/>
</dbReference>
<evidence type="ECO:0000256" key="4">
    <source>
        <dbReference type="ARBA" id="ARBA00022692"/>
    </source>
</evidence>
<feature type="compositionally biased region" description="Polar residues" evidence="10">
    <location>
        <begin position="217"/>
        <end position="235"/>
    </location>
</feature>
<evidence type="ECO:0000256" key="5">
    <source>
        <dbReference type="ARBA" id="ARBA00022741"/>
    </source>
</evidence>
<dbReference type="Pfam" id="PF00664">
    <property type="entry name" value="ABC_membrane"/>
    <property type="match status" value="1"/>
</dbReference>
<dbReference type="GeneID" id="8503407"/>
<keyword evidence="5" id="KW-0547">Nucleotide-binding</keyword>
<dbReference type="GO" id="GO:0140359">
    <property type="term" value="F:ABC-type transporter activity"/>
    <property type="evidence" value="ECO:0007669"/>
    <property type="project" value="InterPro"/>
</dbReference>
<dbReference type="PANTHER" id="PTHR24221:SF503">
    <property type="entry name" value="MITOCHONDRIAL POTASSIUM CHANNEL ATP-BINDING SUBUNIT"/>
    <property type="match status" value="1"/>
</dbReference>
<feature type="compositionally biased region" description="Polar residues" evidence="10">
    <location>
        <begin position="1057"/>
        <end position="1066"/>
    </location>
</feature>
<keyword evidence="7 11" id="KW-1133">Transmembrane helix</keyword>
<name>A0A179UR17_BLAGS</name>
<feature type="transmembrane region" description="Helical" evidence="11">
    <location>
        <begin position="133"/>
        <end position="152"/>
    </location>
</feature>
<dbReference type="GO" id="GO:0016020">
    <property type="term" value="C:membrane"/>
    <property type="evidence" value="ECO:0007669"/>
    <property type="project" value="UniProtKB-SubCell"/>
</dbReference>
<dbReference type="AlphaFoldDB" id="A0A179UR17"/>
<reference evidence="15" key="1">
    <citation type="journal article" date="2015" name="PLoS Genet.">
        <title>The dynamic genome and transcriptome of the human fungal pathogen Blastomyces and close relative Emmonsia.</title>
        <authorList>
            <person name="Munoz J.F."/>
            <person name="Gauthier G.M."/>
            <person name="Desjardins C.A."/>
            <person name="Gallo J.E."/>
            <person name="Holder J."/>
            <person name="Sullivan T.D."/>
            <person name="Marty A.J."/>
            <person name="Carmen J.C."/>
            <person name="Chen Z."/>
            <person name="Ding L."/>
            <person name="Gujja S."/>
            <person name="Magrini V."/>
            <person name="Misas E."/>
            <person name="Mitreva M."/>
            <person name="Priest M."/>
            <person name="Saif S."/>
            <person name="Whiston E.A."/>
            <person name="Young S."/>
            <person name="Zeng Q."/>
            <person name="Goldman W.E."/>
            <person name="Mardis E.R."/>
            <person name="Taylor J.W."/>
            <person name="McEwen J.G."/>
            <person name="Clay O.K."/>
            <person name="Klein B.S."/>
            <person name="Cuomo C.A."/>
        </authorList>
    </citation>
    <scope>NUCLEOTIDE SEQUENCE [LARGE SCALE GENOMIC DNA]</scope>
    <source>
        <strain evidence="15">SLH14081</strain>
    </source>
</reference>